<evidence type="ECO:0000313" key="1">
    <source>
        <dbReference type="EMBL" id="PIS14257.1"/>
    </source>
</evidence>
<dbReference type="Proteomes" id="UP000230775">
    <property type="component" value="Unassembled WGS sequence"/>
</dbReference>
<proteinExistence type="predicted"/>
<dbReference type="AlphaFoldDB" id="A0A2H0WNQ2"/>
<protein>
    <submittedName>
        <fullName evidence="1">Uncharacterized protein</fullName>
    </submittedName>
</protein>
<accession>A0A2H0WNQ2</accession>
<evidence type="ECO:0000313" key="2">
    <source>
        <dbReference type="Proteomes" id="UP000230775"/>
    </source>
</evidence>
<organism evidence="1 2">
    <name type="scientific">Candidatus Shapirobacteria bacterium CG09_land_8_20_14_0_10_39_12</name>
    <dbReference type="NCBI Taxonomy" id="1974885"/>
    <lineage>
        <taxon>Bacteria</taxon>
        <taxon>Candidatus Shapironibacteriota</taxon>
    </lineage>
</organism>
<dbReference type="EMBL" id="PEZI01000075">
    <property type="protein sequence ID" value="PIS14257.1"/>
    <property type="molecule type" value="Genomic_DNA"/>
</dbReference>
<gene>
    <name evidence="1" type="ORF">COT64_03625</name>
</gene>
<sequence length="61" mass="7003">MLNIQLRKPVGGQAPYITIRGLKEYADIGFRLMIVNQIIRFGFTREEIIKALSGRGKRNKI</sequence>
<comment type="caution">
    <text evidence="1">The sequence shown here is derived from an EMBL/GenBank/DDBJ whole genome shotgun (WGS) entry which is preliminary data.</text>
</comment>
<name>A0A2H0WNQ2_9BACT</name>
<reference evidence="2" key="1">
    <citation type="submission" date="2017-09" db="EMBL/GenBank/DDBJ databases">
        <title>Depth-based differentiation of microbial function through sediment-hosted aquifers and enrichment of novel symbionts in the deep terrestrial subsurface.</title>
        <authorList>
            <person name="Probst A.J."/>
            <person name="Ladd B."/>
            <person name="Jarett J.K."/>
            <person name="Geller-Mcgrath D.E."/>
            <person name="Sieber C.M.K."/>
            <person name="Emerson J.B."/>
            <person name="Anantharaman K."/>
            <person name="Thomas B.C."/>
            <person name="Malmstrom R."/>
            <person name="Stieglmeier M."/>
            <person name="Klingl A."/>
            <person name="Woyke T."/>
            <person name="Ryan C.M."/>
            <person name="Banfield J.F."/>
        </authorList>
    </citation>
    <scope>NUCLEOTIDE SEQUENCE [LARGE SCALE GENOMIC DNA]</scope>
</reference>